<dbReference type="PANTHER" id="PTHR30373">
    <property type="entry name" value="UPF0603 PROTEIN YGCG"/>
    <property type="match status" value="1"/>
</dbReference>
<dbReference type="KEGG" id="msu:MS1216"/>
<dbReference type="eggNOG" id="COG3762">
    <property type="taxonomic scope" value="Bacteria"/>
</dbReference>
<evidence type="ECO:0000256" key="1">
    <source>
        <dbReference type="SAM" id="Phobius"/>
    </source>
</evidence>
<dbReference type="PANTHER" id="PTHR30373:SF8">
    <property type="entry name" value="BLL7265 PROTEIN"/>
    <property type="match status" value="1"/>
</dbReference>
<dbReference type="STRING" id="221988.MS1216"/>
<evidence type="ECO:0000259" key="2">
    <source>
        <dbReference type="Pfam" id="PF04536"/>
    </source>
</evidence>
<protein>
    <recommendedName>
        <fullName evidence="2">TPM domain-containing protein</fullName>
    </recommendedName>
</protein>
<dbReference type="Proteomes" id="UP000000607">
    <property type="component" value="Chromosome"/>
</dbReference>
<dbReference type="InterPro" id="IPR007621">
    <property type="entry name" value="TPM_dom"/>
</dbReference>
<dbReference type="AlphaFoldDB" id="Q65T87"/>
<feature type="transmembrane region" description="Helical" evidence="1">
    <location>
        <begin position="12"/>
        <end position="32"/>
    </location>
</feature>
<dbReference type="Gene3D" id="3.10.310.50">
    <property type="match status" value="1"/>
</dbReference>
<keyword evidence="1" id="KW-0812">Transmembrane</keyword>
<feature type="domain" description="TPM" evidence="2">
    <location>
        <begin position="38"/>
        <end position="152"/>
    </location>
</feature>
<name>Q65T87_MANSM</name>
<keyword evidence="1" id="KW-1133">Transmembrane helix</keyword>
<reference evidence="3 4" key="1">
    <citation type="journal article" date="2004" name="Nat. Biotechnol.">
        <title>The genome sequence of the capnophilic rumen bacterium Mannheimia succiniciproducens.</title>
        <authorList>
            <person name="Hong S.H."/>
            <person name="Kim J.S."/>
            <person name="Lee S.Y."/>
            <person name="In Y.H."/>
            <person name="Choi S.S."/>
            <person name="Rih J.-K."/>
            <person name="Kim C.H."/>
            <person name="Jeong H."/>
            <person name="Hur C.G."/>
            <person name="Kim J.J."/>
        </authorList>
    </citation>
    <scope>NUCLEOTIDE SEQUENCE [LARGE SCALE GENOMIC DNA]</scope>
    <source>
        <strain evidence="4">KCTC 0769BP / MBEL55E</strain>
    </source>
</reference>
<keyword evidence="1" id="KW-0472">Membrane</keyword>
<organism evidence="3 4">
    <name type="scientific">Mannheimia succiniciproducens (strain KCTC 0769BP / MBEL55E)</name>
    <dbReference type="NCBI Taxonomy" id="221988"/>
    <lineage>
        <taxon>Bacteria</taxon>
        <taxon>Pseudomonadati</taxon>
        <taxon>Pseudomonadota</taxon>
        <taxon>Gammaproteobacteria</taxon>
        <taxon>Pasteurellales</taxon>
        <taxon>Pasteurellaceae</taxon>
        <taxon>Basfia</taxon>
    </lineage>
</organism>
<dbReference type="HOGENOM" id="CLU_086382_1_1_6"/>
<dbReference type="EMBL" id="AE016827">
    <property type="protein sequence ID" value="AAU37823.1"/>
    <property type="molecule type" value="Genomic_DNA"/>
</dbReference>
<proteinExistence type="predicted"/>
<gene>
    <name evidence="3" type="ordered locus">MS1216</name>
</gene>
<keyword evidence="4" id="KW-1185">Reference proteome</keyword>
<evidence type="ECO:0000313" key="3">
    <source>
        <dbReference type="EMBL" id="AAU37823.1"/>
    </source>
</evidence>
<sequence length="176" mass="20414">MSKMARTTRSCLHLWYVVYHSFFLKWIVMSLFSRIPFDKKLIESAIARFEQESSAELRVYIERNLPESENLSCVDRALQIFMQLEMDKTQAHNGVLIYIAHKSHKCAVIGDLGIHQFVGDNFWQQQCQLMISYFKDDEYTQAVIAAIESIGKELAIHFPVKPDDKNELPNEVIING</sequence>
<dbReference type="Pfam" id="PF04536">
    <property type="entry name" value="TPM_phosphatase"/>
    <property type="match status" value="1"/>
</dbReference>
<accession>Q65T87</accession>
<evidence type="ECO:0000313" key="4">
    <source>
        <dbReference type="Proteomes" id="UP000000607"/>
    </source>
</evidence>